<keyword evidence="4" id="KW-0106">Calcium</keyword>
<dbReference type="InterPro" id="IPR051739">
    <property type="entry name" value="Rhomboid_IM_Serine_Proteases"/>
</dbReference>
<evidence type="ECO:0000256" key="7">
    <source>
        <dbReference type="SAM" id="Phobius"/>
    </source>
</evidence>
<feature type="transmembrane region" description="Helical" evidence="7">
    <location>
        <begin position="231"/>
        <end position="252"/>
    </location>
</feature>
<dbReference type="Pfam" id="PF00036">
    <property type="entry name" value="EF-hand_1"/>
    <property type="match status" value="1"/>
</dbReference>
<keyword evidence="10" id="KW-1185">Reference proteome</keyword>
<organism evidence="9 10">
    <name type="scientific">Bugula neritina</name>
    <name type="common">Brown bryozoan</name>
    <name type="synonym">Sertularia neritina</name>
    <dbReference type="NCBI Taxonomy" id="10212"/>
    <lineage>
        <taxon>Eukaryota</taxon>
        <taxon>Metazoa</taxon>
        <taxon>Spiralia</taxon>
        <taxon>Lophotrochozoa</taxon>
        <taxon>Bryozoa</taxon>
        <taxon>Gymnolaemata</taxon>
        <taxon>Cheilostomatida</taxon>
        <taxon>Flustrina</taxon>
        <taxon>Buguloidea</taxon>
        <taxon>Bugulidae</taxon>
        <taxon>Bugula</taxon>
    </lineage>
</organism>
<dbReference type="OrthoDB" id="418595at2759"/>
<evidence type="ECO:0000256" key="6">
    <source>
        <dbReference type="ARBA" id="ARBA00023136"/>
    </source>
</evidence>
<evidence type="ECO:0000256" key="4">
    <source>
        <dbReference type="ARBA" id="ARBA00022837"/>
    </source>
</evidence>
<evidence type="ECO:0000256" key="2">
    <source>
        <dbReference type="ARBA" id="ARBA00009045"/>
    </source>
</evidence>
<dbReference type="GO" id="GO:0005509">
    <property type="term" value="F:calcium ion binding"/>
    <property type="evidence" value="ECO:0007669"/>
    <property type="project" value="InterPro"/>
</dbReference>
<dbReference type="InterPro" id="IPR022764">
    <property type="entry name" value="Peptidase_S54_rhomboid_dom"/>
</dbReference>
<dbReference type="SUPFAM" id="SSF144091">
    <property type="entry name" value="Rhomboid-like"/>
    <property type="match status" value="1"/>
</dbReference>
<keyword evidence="3 7" id="KW-0812">Transmembrane</keyword>
<feature type="transmembrane region" description="Helical" evidence="7">
    <location>
        <begin position="258"/>
        <end position="279"/>
    </location>
</feature>
<dbReference type="GO" id="GO:0004252">
    <property type="term" value="F:serine-type endopeptidase activity"/>
    <property type="evidence" value="ECO:0007669"/>
    <property type="project" value="InterPro"/>
</dbReference>
<dbReference type="GO" id="GO:0016020">
    <property type="term" value="C:membrane"/>
    <property type="evidence" value="ECO:0007669"/>
    <property type="project" value="UniProtKB-SubCell"/>
</dbReference>
<feature type="transmembrane region" description="Helical" evidence="7">
    <location>
        <begin position="365"/>
        <end position="386"/>
    </location>
</feature>
<comment type="subcellular location">
    <subcellularLocation>
        <location evidence="1">Membrane</location>
        <topology evidence="1">Multi-pass membrane protein</topology>
    </subcellularLocation>
</comment>
<dbReference type="PANTHER" id="PTHR45840:SF2">
    <property type="entry name" value="PROTEIN RHOMBOID-RELATED"/>
    <property type="match status" value="1"/>
</dbReference>
<dbReference type="InterPro" id="IPR002048">
    <property type="entry name" value="EF_hand_dom"/>
</dbReference>
<evidence type="ECO:0000259" key="8">
    <source>
        <dbReference type="PROSITE" id="PS50222"/>
    </source>
</evidence>
<dbReference type="PANTHER" id="PTHR45840">
    <property type="entry name" value="RHOMBOID-RELATED PROTEIN"/>
    <property type="match status" value="1"/>
</dbReference>
<dbReference type="InterPro" id="IPR011992">
    <property type="entry name" value="EF-hand-dom_pair"/>
</dbReference>
<reference evidence="9" key="1">
    <citation type="submission" date="2020-06" db="EMBL/GenBank/DDBJ databases">
        <title>Draft genome of Bugula neritina, a colonial animal packing powerful symbionts and potential medicines.</title>
        <authorList>
            <person name="Rayko M."/>
        </authorList>
    </citation>
    <scope>NUCLEOTIDE SEQUENCE [LARGE SCALE GENOMIC DNA]</scope>
    <source>
        <strain evidence="9">Kwan_BN1</strain>
    </source>
</reference>
<dbReference type="Gene3D" id="1.10.238.10">
    <property type="entry name" value="EF-hand"/>
    <property type="match status" value="1"/>
</dbReference>
<keyword evidence="5 7" id="KW-1133">Transmembrane helix</keyword>
<dbReference type="EMBL" id="VXIV02002464">
    <property type="protein sequence ID" value="KAF6025372.1"/>
    <property type="molecule type" value="Genomic_DNA"/>
</dbReference>
<sequence>MKSYGLLNSSSGCWIHVIMEMATIDRTKRRRNSEIKKLLKENFGSLFGENEKAGVQMKELISYIEEKNITSMPALKLQRLMHMYDVNNDGLISYKEFVNLMLAERDRFDLEKLTGFERFILEFTATTLPHHKQKEYIEHYTCKPPPLFMIVVSLVEVACFVYYVVVLNSKGCVVDATNGVSLWSPMIYNPHRRYEAWRFLTYVVIHVGYIHLIVNLVFQLFLGIPLEMVHGWWRILLIYGCGSITGSLAHSVADSHSYLAGASGGAYAIASAHIANVIMNWQEMQVDWLKAKPIRFLLSAPVRLAFILLIGGTDTGVAIYNKYMSSSMDHANVGIAAHLGGMATGLLLGIPVLKNIDKKPWETVLFYISLIIYIIMVAFAVIWNAVWPATGQPMHFPKADWTSLVNSTLIPHQCAVPHA</sequence>
<proteinExistence type="inferred from homology"/>
<comment type="caution">
    <text evidence="9">The sequence shown here is derived from an EMBL/GenBank/DDBJ whole genome shotgun (WGS) entry which is preliminary data.</text>
</comment>
<feature type="domain" description="EF-hand" evidence="8">
    <location>
        <begin position="72"/>
        <end position="107"/>
    </location>
</feature>
<dbReference type="Pfam" id="PF01694">
    <property type="entry name" value="Rhomboid"/>
    <property type="match status" value="1"/>
</dbReference>
<gene>
    <name evidence="9" type="ORF">EB796_016309</name>
</gene>
<feature type="transmembrane region" description="Helical" evidence="7">
    <location>
        <begin position="300"/>
        <end position="321"/>
    </location>
</feature>
<name>A0A7J7JGB5_BUGNE</name>
<dbReference type="PROSITE" id="PS50222">
    <property type="entry name" value="EF_HAND_2"/>
    <property type="match status" value="1"/>
</dbReference>
<dbReference type="PROSITE" id="PS00018">
    <property type="entry name" value="EF_HAND_1"/>
    <property type="match status" value="1"/>
</dbReference>
<keyword evidence="6 7" id="KW-0472">Membrane</keyword>
<feature type="transmembrane region" description="Helical" evidence="7">
    <location>
        <begin position="147"/>
        <end position="165"/>
    </location>
</feature>
<evidence type="ECO:0000256" key="5">
    <source>
        <dbReference type="ARBA" id="ARBA00022989"/>
    </source>
</evidence>
<dbReference type="SUPFAM" id="SSF47473">
    <property type="entry name" value="EF-hand"/>
    <property type="match status" value="1"/>
</dbReference>
<evidence type="ECO:0000256" key="3">
    <source>
        <dbReference type="ARBA" id="ARBA00022692"/>
    </source>
</evidence>
<evidence type="ECO:0000313" key="9">
    <source>
        <dbReference type="EMBL" id="KAF6025372.1"/>
    </source>
</evidence>
<protein>
    <submittedName>
        <fullName evidence="9">RHBDL2</fullName>
    </submittedName>
</protein>
<dbReference type="Proteomes" id="UP000593567">
    <property type="component" value="Unassembled WGS sequence"/>
</dbReference>
<dbReference type="AlphaFoldDB" id="A0A7J7JGB5"/>
<dbReference type="InterPro" id="IPR018247">
    <property type="entry name" value="EF_Hand_1_Ca_BS"/>
</dbReference>
<accession>A0A7J7JGB5</accession>
<feature type="transmembrane region" description="Helical" evidence="7">
    <location>
        <begin position="333"/>
        <end position="353"/>
    </location>
</feature>
<comment type="similarity">
    <text evidence="2">Belongs to the peptidase S54 family.</text>
</comment>
<dbReference type="InterPro" id="IPR035952">
    <property type="entry name" value="Rhomboid-like_sf"/>
</dbReference>
<dbReference type="SMART" id="SM00054">
    <property type="entry name" value="EFh"/>
    <property type="match status" value="1"/>
</dbReference>
<evidence type="ECO:0000313" key="10">
    <source>
        <dbReference type="Proteomes" id="UP000593567"/>
    </source>
</evidence>
<feature type="transmembrane region" description="Helical" evidence="7">
    <location>
        <begin position="199"/>
        <end position="224"/>
    </location>
</feature>
<evidence type="ECO:0000256" key="1">
    <source>
        <dbReference type="ARBA" id="ARBA00004141"/>
    </source>
</evidence>
<dbReference type="Gene3D" id="1.20.1540.10">
    <property type="entry name" value="Rhomboid-like"/>
    <property type="match status" value="1"/>
</dbReference>